<dbReference type="Proteomes" id="UP000250043">
    <property type="component" value="Unassembled WGS sequence"/>
</dbReference>
<keyword evidence="3" id="KW-1185">Reference proteome</keyword>
<gene>
    <name evidence="2" type="ORF">OBBRIDRAFT_390244</name>
</gene>
<dbReference type="EMBL" id="KV722655">
    <property type="protein sequence ID" value="OCH84594.1"/>
    <property type="molecule type" value="Genomic_DNA"/>
</dbReference>
<feature type="region of interest" description="Disordered" evidence="1">
    <location>
        <begin position="1"/>
        <end position="50"/>
    </location>
</feature>
<organism evidence="2 3">
    <name type="scientific">Obba rivulosa</name>
    <dbReference type="NCBI Taxonomy" id="1052685"/>
    <lineage>
        <taxon>Eukaryota</taxon>
        <taxon>Fungi</taxon>
        <taxon>Dikarya</taxon>
        <taxon>Basidiomycota</taxon>
        <taxon>Agaricomycotina</taxon>
        <taxon>Agaricomycetes</taxon>
        <taxon>Polyporales</taxon>
        <taxon>Gelatoporiaceae</taxon>
        <taxon>Obba</taxon>
    </lineage>
</organism>
<sequence>MEDISVQKTLATSLDLQDHATPSRKRPRSSADSEADSPTDAIHESPPSSPLLFEKKDELLWFEDGNIILVADRGGFRLYRGVLSARSAVFRDLFCVPQPGDAEIYEGCPVVRLHDKQDELWYLLRVLFGYTKFPQTEHIEFRQLAALVRLSHKYDINDLFDSSSERLLEMFPTQLADFERMQTLCSWSDAIEAINLAPLMNADFILPVAFYLCCQGPPQQFSRAAAGKGGPRVLDAEDREKCIELRAWLILTNYRLSLKLFDWTPLNNCYREKNCTKLLQKCMRLLAAIDENPTDCALFLSKRGLWEKLHLCDICREVLRVRDVTERQKLWQQLPSVLGMTIADWS</sequence>
<evidence type="ECO:0008006" key="4">
    <source>
        <dbReference type="Google" id="ProtNLM"/>
    </source>
</evidence>
<proteinExistence type="predicted"/>
<evidence type="ECO:0000313" key="3">
    <source>
        <dbReference type="Proteomes" id="UP000250043"/>
    </source>
</evidence>
<evidence type="ECO:0000313" key="2">
    <source>
        <dbReference type="EMBL" id="OCH84594.1"/>
    </source>
</evidence>
<evidence type="ECO:0000256" key="1">
    <source>
        <dbReference type="SAM" id="MobiDB-lite"/>
    </source>
</evidence>
<protein>
    <recommendedName>
        <fullName evidence="4">BTB domain-containing protein</fullName>
    </recommendedName>
</protein>
<feature type="compositionally biased region" description="Polar residues" evidence="1">
    <location>
        <begin position="1"/>
        <end position="15"/>
    </location>
</feature>
<dbReference type="Gene3D" id="3.30.710.10">
    <property type="entry name" value="Potassium Channel Kv1.1, Chain A"/>
    <property type="match status" value="1"/>
</dbReference>
<name>A0A8E2DG94_9APHY</name>
<dbReference type="OrthoDB" id="3036049at2759"/>
<dbReference type="AlphaFoldDB" id="A0A8E2DG94"/>
<dbReference type="InterPro" id="IPR011333">
    <property type="entry name" value="SKP1/BTB/POZ_sf"/>
</dbReference>
<accession>A0A8E2DG94</accession>
<reference evidence="2 3" key="1">
    <citation type="submission" date="2016-07" db="EMBL/GenBank/DDBJ databases">
        <title>Draft genome of the white-rot fungus Obba rivulosa 3A-2.</title>
        <authorList>
            <consortium name="DOE Joint Genome Institute"/>
            <person name="Miettinen O."/>
            <person name="Riley R."/>
            <person name="Acob R."/>
            <person name="Barry K."/>
            <person name="Cullen D."/>
            <person name="De Vries R."/>
            <person name="Hainaut M."/>
            <person name="Hatakka A."/>
            <person name="Henrissat B."/>
            <person name="Hilden K."/>
            <person name="Kuo R."/>
            <person name="Labutti K."/>
            <person name="Lipzen A."/>
            <person name="Makela M.R."/>
            <person name="Sandor L."/>
            <person name="Spatafora J.W."/>
            <person name="Grigoriev I.V."/>
            <person name="Hibbett D.S."/>
        </authorList>
    </citation>
    <scope>NUCLEOTIDE SEQUENCE [LARGE SCALE GENOMIC DNA]</scope>
    <source>
        <strain evidence="2 3">3A-2</strain>
    </source>
</reference>